<accession>A0A1E7EJW0</accession>
<dbReference type="KEGG" id="fcy:FRACYDRAFT_255711"/>
<reference evidence="2 3" key="1">
    <citation type="submission" date="2016-09" db="EMBL/GenBank/DDBJ databases">
        <title>Extensive genetic diversity and differential bi-allelic expression allows diatom success in the polar Southern Ocean.</title>
        <authorList>
            <consortium name="DOE Joint Genome Institute"/>
            <person name="Mock T."/>
            <person name="Otillar R.P."/>
            <person name="Strauss J."/>
            <person name="Dupont C."/>
            <person name="Frickenhaus S."/>
            <person name="Maumus F."/>
            <person name="Mcmullan M."/>
            <person name="Sanges R."/>
            <person name="Schmutz J."/>
            <person name="Toseland A."/>
            <person name="Valas R."/>
            <person name="Veluchamy A."/>
            <person name="Ward B.J."/>
            <person name="Allen A."/>
            <person name="Barry K."/>
            <person name="Falciatore A."/>
            <person name="Ferrante M."/>
            <person name="Fortunato A.E."/>
            <person name="Gloeckner G."/>
            <person name="Gruber A."/>
            <person name="Hipkin R."/>
            <person name="Janech M."/>
            <person name="Kroth P."/>
            <person name="Leese F."/>
            <person name="Lindquist E."/>
            <person name="Lyon B.R."/>
            <person name="Martin J."/>
            <person name="Mayer C."/>
            <person name="Parker M."/>
            <person name="Quesneville H."/>
            <person name="Raymond J."/>
            <person name="Uhlig C."/>
            <person name="Valentin K.U."/>
            <person name="Worden A.Z."/>
            <person name="Armbrust E.V."/>
            <person name="Bowler C."/>
            <person name="Green B."/>
            <person name="Moulton V."/>
            <person name="Van Oosterhout C."/>
            <person name="Grigoriev I."/>
        </authorList>
    </citation>
    <scope>NUCLEOTIDE SEQUENCE [LARGE SCALE GENOMIC DNA]</scope>
    <source>
        <strain evidence="2 3">CCMP1102</strain>
    </source>
</reference>
<dbReference type="InterPro" id="IPR022210">
    <property type="entry name" value="TF_GCR1-like"/>
</dbReference>
<sequence length="631" mass="72396">MKLRAYNDADADPEMMRPTYCRWETLSAVKKGISYYHPDKDAEWSIRRLEGNPTRSVVVRELMKRVLLDEVAGNGAESMERGPFVEQEYEQAIDLMEENDDAEERLFTSGIFRIQYNLGGRIDDVSKQKCVNLVANKDIQHDNLSLITKLNWSKNVRTKKQAPWQILIGAKDRHYCVLIGLAMWLEFMIVYGRDKGCEFVWGYRGSNDVDSIRDKASKIMKQVINDPVFDIVLDEKKGTHSMRKFATDFAKRNGIHKDDIDHRFRWRSKRMQDNYASTTIPSTDAKVAAALCKGGPIHYHLKEYSGINDEWVCDKVCPNITNTYGPVIGKVLGRALLWCVYDTEQTKVVPIFMVDRIKEVYNEVTNKRLADGENPVEKVPLYVSGDTNGNLILEPMIEGVGEDIPQNETKEQELERLRKRYDGKTLEERAVVQRTSGEQIDRLGSNIAGLDRRMNTMEGNAERRHEVMMQRQDRQDALIRQLLRQPYRVLGQKGRSGRDVLPHLPHHDDRTSRLAAANSAAVAATEASRSLASLTDNPRCLHTLWHEYNVGLGGKKAAKLFTNRERGRDRSRYSKRLVFWKKIDQMVRAGHTSTDAINKVMNHYGTNLSVTKTISRMTKDQKEKTYPAILN</sequence>
<evidence type="ECO:0000259" key="1">
    <source>
        <dbReference type="Pfam" id="PF12550"/>
    </source>
</evidence>
<dbReference type="OrthoDB" id="118114at2759"/>
<dbReference type="Pfam" id="PF12550">
    <property type="entry name" value="GCR1_C"/>
    <property type="match status" value="1"/>
</dbReference>
<dbReference type="EMBL" id="KV784420">
    <property type="protein sequence ID" value="OEU06211.1"/>
    <property type="molecule type" value="Genomic_DNA"/>
</dbReference>
<organism evidence="2 3">
    <name type="scientific">Fragilariopsis cylindrus CCMP1102</name>
    <dbReference type="NCBI Taxonomy" id="635003"/>
    <lineage>
        <taxon>Eukaryota</taxon>
        <taxon>Sar</taxon>
        <taxon>Stramenopiles</taxon>
        <taxon>Ochrophyta</taxon>
        <taxon>Bacillariophyta</taxon>
        <taxon>Bacillariophyceae</taxon>
        <taxon>Bacillariophycidae</taxon>
        <taxon>Bacillariales</taxon>
        <taxon>Bacillariaceae</taxon>
        <taxon>Fragilariopsis</taxon>
    </lineage>
</organism>
<dbReference type="AlphaFoldDB" id="A0A1E7EJW0"/>
<dbReference type="Proteomes" id="UP000095751">
    <property type="component" value="Unassembled WGS sequence"/>
</dbReference>
<evidence type="ECO:0000313" key="2">
    <source>
        <dbReference type="EMBL" id="OEU06211.1"/>
    </source>
</evidence>
<evidence type="ECO:0000313" key="3">
    <source>
        <dbReference type="Proteomes" id="UP000095751"/>
    </source>
</evidence>
<gene>
    <name evidence="2" type="ORF">FRACYDRAFT_255711</name>
</gene>
<protein>
    <recommendedName>
        <fullName evidence="1">Transcription activator GCR1-like domain-containing protein</fullName>
    </recommendedName>
</protein>
<dbReference type="InParanoid" id="A0A1E7EJW0"/>
<proteinExistence type="predicted"/>
<keyword evidence="3" id="KW-1185">Reference proteome</keyword>
<feature type="domain" description="Transcription activator GCR1-like" evidence="1">
    <location>
        <begin position="534"/>
        <end position="600"/>
    </location>
</feature>
<name>A0A1E7EJW0_9STRA</name>